<dbReference type="Proteomes" id="UP000054495">
    <property type="component" value="Unassembled WGS sequence"/>
</dbReference>
<feature type="region of interest" description="Disordered" evidence="5">
    <location>
        <begin position="19"/>
        <end position="49"/>
    </location>
</feature>
<keyword evidence="1" id="KW-0479">Metal-binding</keyword>
<feature type="compositionally biased region" description="Acidic residues" evidence="5">
    <location>
        <begin position="236"/>
        <end position="253"/>
    </location>
</feature>
<dbReference type="GO" id="GO:0006511">
    <property type="term" value="P:ubiquitin-dependent protein catabolic process"/>
    <property type="evidence" value="ECO:0007669"/>
    <property type="project" value="TreeGrafter"/>
</dbReference>
<feature type="compositionally biased region" description="Gly residues" evidence="5">
    <location>
        <begin position="335"/>
        <end position="345"/>
    </location>
</feature>
<feature type="domain" description="RING-type" evidence="6">
    <location>
        <begin position="127"/>
        <end position="166"/>
    </location>
</feature>
<dbReference type="PROSITE" id="PS00518">
    <property type="entry name" value="ZF_RING_1"/>
    <property type="match status" value="1"/>
</dbReference>
<dbReference type="InterPro" id="IPR001841">
    <property type="entry name" value="Znf_RING"/>
</dbReference>
<dbReference type="SMART" id="SM00184">
    <property type="entry name" value="RING"/>
    <property type="match status" value="1"/>
</dbReference>
<dbReference type="InterPro" id="IPR013083">
    <property type="entry name" value="Znf_RING/FYVE/PHD"/>
</dbReference>
<dbReference type="GO" id="GO:0005634">
    <property type="term" value="C:nucleus"/>
    <property type="evidence" value="ECO:0007669"/>
    <property type="project" value="TreeGrafter"/>
</dbReference>
<dbReference type="GO" id="GO:0008270">
    <property type="term" value="F:zinc ion binding"/>
    <property type="evidence" value="ECO:0007669"/>
    <property type="project" value="UniProtKB-KW"/>
</dbReference>
<proteinExistence type="predicted"/>
<evidence type="ECO:0000256" key="2">
    <source>
        <dbReference type="ARBA" id="ARBA00022771"/>
    </source>
</evidence>
<dbReference type="InterPro" id="IPR052256">
    <property type="entry name" value="E3_ubiquitin-ligase_CHFR"/>
</dbReference>
<keyword evidence="8" id="KW-1185">Reference proteome</keyword>
<reference evidence="7 8" key="1">
    <citation type="submission" date="2013-05" db="EMBL/GenBank/DDBJ databases">
        <title>Draft genome of the parasitic nematode Anyclostoma ceylanicum.</title>
        <authorList>
            <person name="Mitreva M."/>
        </authorList>
    </citation>
    <scope>NUCLEOTIDE SEQUENCE [LARGE SCALE GENOMIC DNA]</scope>
</reference>
<evidence type="ECO:0000256" key="4">
    <source>
        <dbReference type="PROSITE-ProRule" id="PRU00175"/>
    </source>
</evidence>
<feature type="region of interest" description="Disordered" evidence="5">
    <location>
        <begin position="236"/>
        <end position="345"/>
    </location>
</feature>
<name>A0A0D6M5M4_9BILA</name>
<evidence type="ECO:0000256" key="5">
    <source>
        <dbReference type="SAM" id="MobiDB-lite"/>
    </source>
</evidence>
<dbReference type="PROSITE" id="PS50089">
    <property type="entry name" value="ZF_RING_2"/>
    <property type="match status" value="1"/>
</dbReference>
<dbReference type="Pfam" id="PF13923">
    <property type="entry name" value="zf-C3HC4_2"/>
    <property type="match status" value="1"/>
</dbReference>
<dbReference type="Gene3D" id="3.30.40.10">
    <property type="entry name" value="Zinc/RING finger domain, C3HC4 (zinc finger)"/>
    <property type="match status" value="1"/>
</dbReference>
<dbReference type="GO" id="GO:0016567">
    <property type="term" value="P:protein ubiquitination"/>
    <property type="evidence" value="ECO:0007669"/>
    <property type="project" value="TreeGrafter"/>
</dbReference>
<dbReference type="PANTHER" id="PTHR16079">
    <property type="entry name" value="UBIQUITIN LIGASE PROTEIN CHFR"/>
    <property type="match status" value="1"/>
</dbReference>
<dbReference type="EMBL" id="KE124910">
    <property type="protein sequence ID" value="EPB75217.1"/>
    <property type="molecule type" value="Genomic_DNA"/>
</dbReference>
<evidence type="ECO:0000259" key="6">
    <source>
        <dbReference type="PROSITE" id="PS50089"/>
    </source>
</evidence>
<keyword evidence="2 4" id="KW-0863">Zinc-finger</keyword>
<keyword evidence="3" id="KW-0862">Zinc</keyword>
<evidence type="ECO:0000313" key="8">
    <source>
        <dbReference type="Proteomes" id="UP000054495"/>
    </source>
</evidence>
<evidence type="ECO:0000256" key="3">
    <source>
        <dbReference type="ARBA" id="ARBA00022833"/>
    </source>
</evidence>
<sequence length="345" mass="40293">MNTSLEEIWRKPAWSDYDARRRSATGSKSLKQSEVARRAPNRKKRNLVSADVAREEEMVDKDQWKRTPTFSVPWLGLSDTSVFKARRAEARKLKMLYREDGNGVKTTEADNDASKPTCFFDESLLACDICLEIMHNAMNVSPCNHKFCAGCIYEWNSLNNKCPKCRWSAVDITRDATLNSIIEQYLIAFPEKRRDKAQLIELDERELNHLEQWERKRDSDEGDYDYDMDNQFFESEDSDTFEVQLESDEDDGLEYSSSDRWSENDMIGSFDEDDDENDSDRQDEYISRRNLEKARMERLRREKEERDRLKELEAERSRKTSAKSKKEKSRERRCGTGGGNGAASL</sequence>
<dbReference type="SUPFAM" id="SSF57850">
    <property type="entry name" value="RING/U-box"/>
    <property type="match status" value="1"/>
</dbReference>
<organism evidence="7 8">
    <name type="scientific">Ancylostoma ceylanicum</name>
    <dbReference type="NCBI Taxonomy" id="53326"/>
    <lineage>
        <taxon>Eukaryota</taxon>
        <taxon>Metazoa</taxon>
        <taxon>Ecdysozoa</taxon>
        <taxon>Nematoda</taxon>
        <taxon>Chromadorea</taxon>
        <taxon>Rhabditida</taxon>
        <taxon>Rhabditina</taxon>
        <taxon>Rhabditomorpha</taxon>
        <taxon>Strongyloidea</taxon>
        <taxon>Ancylostomatidae</taxon>
        <taxon>Ancylostomatinae</taxon>
        <taxon>Ancylostoma</taxon>
    </lineage>
</organism>
<evidence type="ECO:0000256" key="1">
    <source>
        <dbReference type="ARBA" id="ARBA00022723"/>
    </source>
</evidence>
<evidence type="ECO:0000313" key="7">
    <source>
        <dbReference type="EMBL" id="EPB75217.1"/>
    </source>
</evidence>
<dbReference type="GO" id="GO:0004842">
    <property type="term" value="F:ubiquitin-protein transferase activity"/>
    <property type="evidence" value="ECO:0007669"/>
    <property type="project" value="TreeGrafter"/>
</dbReference>
<gene>
    <name evidence="7" type="ORF">ANCCEY_05683</name>
</gene>
<accession>A0A0D6M5M4</accession>
<dbReference type="InterPro" id="IPR017907">
    <property type="entry name" value="Znf_RING_CS"/>
</dbReference>
<dbReference type="PANTHER" id="PTHR16079:SF4">
    <property type="entry name" value="E3 UBIQUITIN-PROTEIN LIGASE CHFR"/>
    <property type="match status" value="1"/>
</dbReference>
<protein>
    <submittedName>
        <fullName evidence="7">Zinc finger, C3HC4 type</fullName>
    </submittedName>
</protein>
<feature type="compositionally biased region" description="Basic and acidic residues" evidence="5">
    <location>
        <begin position="279"/>
        <end position="318"/>
    </location>
</feature>
<dbReference type="AlphaFoldDB" id="A0A0D6M5M4"/>